<evidence type="ECO:0000313" key="3">
    <source>
        <dbReference type="EMBL" id="EFR03309.1"/>
    </source>
</evidence>
<protein>
    <recommendedName>
        <fullName evidence="2">DUF2423 domain-containing protein</fullName>
    </recommendedName>
</protein>
<feature type="domain" description="DUF2423" evidence="2">
    <location>
        <begin position="1"/>
        <end position="41"/>
    </location>
</feature>
<dbReference type="EMBL" id="DS989826">
    <property type="protein sequence ID" value="EFR03309.1"/>
    <property type="molecule type" value="Genomic_DNA"/>
</dbReference>
<proteinExistence type="predicted"/>
<dbReference type="RefSeq" id="XP_003171763.1">
    <property type="nucleotide sequence ID" value="XM_003171715.1"/>
</dbReference>
<evidence type="ECO:0000313" key="4">
    <source>
        <dbReference type="Proteomes" id="UP000002669"/>
    </source>
</evidence>
<dbReference type="Proteomes" id="UP000002669">
    <property type="component" value="Unassembled WGS sequence"/>
</dbReference>
<dbReference type="PANTHER" id="PTHR28219">
    <property type="entry name" value="UPF0642 PROTEIN YBL028C"/>
    <property type="match status" value="1"/>
</dbReference>
<dbReference type="HOGENOM" id="CLU_149452_0_0_1"/>
<dbReference type="Pfam" id="PF10338">
    <property type="entry name" value="YBL028C_N"/>
    <property type="match status" value="1"/>
</dbReference>
<dbReference type="PANTHER" id="PTHR28219:SF1">
    <property type="entry name" value="UPF0642 PROTEIN YBL028C"/>
    <property type="match status" value="1"/>
</dbReference>
<dbReference type="InParanoid" id="E4UYX9"/>
<feature type="compositionally biased region" description="Basic and acidic residues" evidence="1">
    <location>
        <begin position="61"/>
        <end position="74"/>
    </location>
</feature>
<dbReference type="OrthoDB" id="4087970at2759"/>
<organism evidence="4">
    <name type="scientific">Arthroderma gypseum (strain ATCC MYA-4604 / CBS 118893)</name>
    <name type="common">Microsporum gypseum</name>
    <dbReference type="NCBI Taxonomy" id="535722"/>
    <lineage>
        <taxon>Eukaryota</taxon>
        <taxon>Fungi</taxon>
        <taxon>Dikarya</taxon>
        <taxon>Ascomycota</taxon>
        <taxon>Pezizomycotina</taxon>
        <taxon>Eurotiomycetes</taxon>
        <taxon>Eurotiomycetidae</taxon>
        <taxon>Onygenales</taxon>
        <taxon>Arthrodermataceae</taxon>
        <taxon>Nannizzia</taxon>
    </lineage>
</organism>
<sequence length="127" mass="14258">MAKGLRSSVKKHNKALLREKVFGPAADARTERLSAKLQELAGTSKRDANMTDADPNTADASAEKSKTDIAKDNEPTPLKIEGGISRKTGRVEKRTRRKPRNTITFAPHPWESEETQWEQEAMMFMSF</sequence>
<gene>
    <name evidence="3" type="ORF">MGYG_06308</name>
</gene>
<name>E4UYX9_ARTGP</name>
<dbReference type="AlphaFoldDB" id="E4UYX9"/>
<keyword evidence="4" id="KW-1185">Reference proteome</keyword>
<dbReference type="InterPro" id="IPR019434">
    <property type="entry name" value="DUF2423"/>
</dbReference>
<accession>E4UYX9</accession>
<feature type="region of interest" description="Disordered" evidence="1">
    <location>
        <begin position="40"/>
        <end position="101"/>
    </location>
</feature>
<dbReference type="GeneID" id="10027018"/>
<dbReference type="GO" id="GO:0030687">
    <property type="term" value="C:preribosome, large subunit precursor"/>
    <property type="evidence" value="ECO:0007669"/>
    <property type="project" value="TreeGrafter"/>
</dbReference>
<dbReference type="OMA" id="PIIREHK"/>
<evidence type="ECO:0000259" key="2">
    <source>
        <dbReference type="Pfam" id="PF10338"/>
    </source>
</evidence>
<reference evidence="4" key="1">
    <citation type="journal article" date="2012" name="MBio">
        <title>Comparative genome analysis of Trichophyton rubrum and related dermatophytes reveals candidate genes involved in infection.</title>
        <authorList>
            <person name="Martinez D.A."/>
            <person name="Oliver B.G."/>
            <person name="Graeser Y."/>
            <person name="Goldberg J.M."/>
            <person name="Li W."/>
            <person name="Martinez-Rossi N.M."/>
            <person name="Monod M."/>
            <person name="Shelest E."/>
            <person name="Barton R.C."/>
            <person name="Birch E."/>
            <person name="Brakhage A.A."/>
            <person name="Chen Z."/>
            <person name="Gurr S.J."/>
            <person name="Heiman D."/>
            <person name="Heitman J."/>
            <person name="Kosti I."/>
            <person name="Rossi A."/>
            <person name="Saif S."/>
            <person name="Samalova M."/>
            <person name="Saunders C.W."/>
            <person name="Shea T."/>
            <person name="Summerbell R.C."/>
            <person name="Xu J."/>
            <person name="Young S."/>
            <person name="Zeng Q."/>
            <person name="Birren B.W."/>
            <person name="Cuomo C.A."/>
            <person name="White T.C."/>
        </authorList>
    </citation>
    <scope>NUCLEOTIDE SEQUENCE [LARGE SCALE GENOMIC DNA]</scope>
    <source>
        <strain evidence="4">ATCC MYA-4604 / CBS 118893</strain>
    </source>
</reference>
<dbReference type="eggNOG" id="ENOG502SXGY">
    <property type="taxonomic scope" value="Eukaryota"/>
</dbReference>
<evidence type="ECO:0000256" key="1">
    <source>
        <dbReference type="SAM" id="MobiDB-lite"/>
    </source>
</evidence>
<dbReference type="VEuPathDB" id="FungiDB:MGYG_06308"/>